<organism evidence="6 7">
    <name type="scientific">Elysia marginata</name>
    <dbReference type="NCBI Taxonomy" id="1093978"/>
    <lineage>
        <taxon>Eukaryota</taxon>
        <taxon>Metazoa</taxon>
        <taxon>Spiralia</taxon>
        <taxon>Lophotrochozoa</taxon>
        <taxon>Mollusca</taxon>
        <taxon>Gastropoda</taxon>
        <taxon>Heterobranchia</taxon>
        <taxon>Euthyneura</taxon>
        <taxon>Panpulmonata</taxon>
        <taxon>Sacoglossa</taxon>
        <taxon>Placobranchoidea</taxon>
        <taxon>Plakobranchidae</taxon>
        <taxon>Elysia</taxon>
    </lineage>
</organism>
<keyword evidence="2 5" id="KW-0812">Transmembrane</keyword>
<evidence type="ECO:0000256" key="1">
    <source>
        <dbReference type="ARBA" id="ARBA00004141"/>
    </source>
</evidence>
<dbReference type="EMBL" id="BMAT01006216">
    <property type="protein sequence ID" value="GFS08419.1"/>
    <property type="molecule type" value="Genomic_DNA"/>
</dbReference>
<feature type="transmembrane region" description="Helical" evidence="5">
    <location>
        <begin position="67"/>
        <end position="94"/>
    </location>
</feature>
<evidence type="ECO:0000256" key="2">
    <source>
        <dbReference type="ARBA" id="ARBA00022692"/>
    </source>
</evidence>
<dbReference type="InterPro" id="IPR004031">
    <property type="entry name" value="PMP22/EMP/MP20/Claudin"/>
</dbReference>
<comment type="subcellular location">
    <subcellularLocation>
        <location evidence="1">Membrane</location>
        <topology evidence="1">Multi-pass membrane protein</topology>
    </subcellularLocation>
</comment>
<reference evidence="6 7" key="1">
    <citation type="journal article" date="2021" name="Elife">
        <title>Chloroplast acquisition without the gene transfer in kleptoplastic sea slugs, Plakobranchus ocellatus.</title>
        <authorList>
            <person name="Maeda T."/>
            <person name="Takahashi S."/>
            <person name="Yoshida T."/>
            <person name="Shimamura S."/>
            <person name="Takaki Y."/>
            <person name="Nagai Y."/>
            <person name="Toyoda A."/>
            <person name="Suzuki Y."/>
            <person name="Arimoto A."/>
            <person name="Ishii H."/>
            <person name="Satoh N."/>
            <person name="Nishiyama T."/>
            <person name="Hasebe M."/>
            <person name="Maruyama T."/>
            <person name="Minagawa J."/>
            <person name="Obokata J."/>
            <person name="Shigenobu S."/>
        </authorList>
    </citation>
    <scope>NUCLEOTIDE SEQUENCE [LARGE SCALE GENOMIC DNA]</scope>
</reference>
<dbReference type="Pfam" id="PF00822">
    <property type="entry name" value="PMP22_Claudin"/>
    <property type="match status" value="1"/>
</dbReference>
<sequence length="176" mass="19122">MATCCSILGIIGLVLTDLAVIISFATPYWVQFRQSQNQGLWAMCEADSCQWFFEKNYVSMLETDTDWWVSVQGLVSVGLGLGILCLLLATIALCCECRSCNTSKCIGVLLIIAFIGLGVGAIVFGVCANKFEDVQLDYDQDHGRRFGWAFWLDAAAAGAALLTGLIYLVDGRGTKV</sequence>
<protein>
    <submittedName>
        <fullName evidence="6">Uncharacterized protein</fullName>
    </submittedName>
</protein>
<name>A0AAV4IDD6_9GAST</name>
<evidence type="ECO:0000313" key="6">
    <source>
        <dbReference type="EMBL" id="GFS08419.1"/>
    </source>
</evidence>
<accession>A0AAV4IDD6</accession>
<feature type="transmembrane region" description="Helical" evidence="5">
    <location>
        <begin position="146"/>
        <end position="169"/>
    </location>
</feature>
<dbReference type="PANTHER" id="PTHR21284:SF12">
    <property type="entry name" value="EG:80H7.2 PROTEIN"/>
    <property type="match status" value="1"/>
</dbReference>
<keyword evidence="7" id="KW-1185">Reference proteome</keyword>
<comment type="caution">
    <text evidence="6">The sequence shown here is derived from an EMBL/GenBank/DDBJ whole genome shotgun (WGS) entry which is preliminary data.</text>
</comment>
<feature type="transmembrane region" description="Helical" evidence="5">
    <location>
        <begin position="106"/>
        <end position="126"/>
    </location>
</feature>
<proteinExistence type="predicted"/>
<evidence type="ECO:0000313" key="7">
    <source>
        <dbReference type="Proteomes" id="UP000762676"/>
    </source>
</evidence>
<dbReference type="AlphaFoldDB" id="A0AAV4IDD6"/>
<evidence type="ECO:0000256" key="5">
    <source>
        <dbReference type="SAM" id="Phobius"/>
    </source>
</evidence>
<keyword evidence="3 5" id="KW-1133">Transmembrane helix</keyword>
<gene>
    <name evidence="6" type="ORF">ElyMa_003013900</name>
</gene>
<feature type="transmembrane region" description="Helical" evidence="5">
    <location>
        <begin position="7"/>
        <end position="30"/>
    </location>
</feature>
<dbReference type="Proteomes" id="UP000762676">
    <property type="component" value="Unassembled WGS sequence"/>
</dbReference>
<evidence type="ECO:0000256" key="3">
    <source>
        <dbReference type="ARBA" id="ARBA00022989"/>
    </source>
</evidence>
<evidence type="ECO:0000256" key="4">
    <source>
        <dbReference type="ARBA" id="ARBA00023136"/>
    </source>
</evidence>
<keyword evidence="4 5" id="KW-0472">Membrane</keyword>
<dbReference type="Gene3D" id="1.20.140.150">
    <property type="match status" value="1"/>
</dbReference>
<dbReference type="GO" id="GO:0016020">
    <property type="term" value="C:membrane"/>
    <property type="evidence" value="ECO:0007669"/>
    <property type="project" value="UniProtKB-SubCell"/>
</dbReference>
<dbReference type="PANTHER" id="PTHR21284">
    <property type="entry name" value="EG:80H7.2 PROTEIN"/>
    <property type="match status" value="1"/>
</dbReference>